<evidence type="ECO:0008006" key="2">
    <source>
        <dbReference type="Google" id="ProtNLM"/>
    </source>
</evidence>
<dbReference type="AlphaFoldDB" id="A0A146K8B7"/>
<sequence length="847" mass="98045">MNLQDILLLNTDKNADQKQVFELLEQYKAQSADIIAELFELIYCNNENISYLASLQAKFLLKKFMGYQSEYLYDLSYTFLKSMNEMHQSSKKYLLPTISKIMAHLFFQGAFDQLPVIINQSIAENPVDMIQITAQLYLTNKNSQLNDALCRLLLNLLKHTQMLPLSLLPHIQDLPVDQQMLTHLANTQIFLCALSWEDFPDYFAENIMHILQYLLDLVQLETDSKQKLLIDENCLEAFFNLLSNHHEEIEDKISDLIDVLISQVDKNDFAAVKIIKELARYYESPELGQVMKQKDQQLVEKLIKHLQYSEDDFQLAESFDTLFVQAYCQEKDRNSKVCEAQQLMQSILSNSPAIIDQIKSYIQENYQTELFQCISLIRTVVIQQSSFMGLQLRSEQSAAEVQDFFNLLNNAYNNFSSFQQLQKGELLKFGFDFFQFLSEDQQKHFIQITQLFNEQFASSNKFASVVFCSLISQMLRQKELDLNYINQLIPSLAQINQMLNFENESACRALCVCIQKSGNISFFANVQQIILQLLKKQMQQGLVQFCNLCIEMYGNVDAEVQTEFCDQLFNMIPTLEVEFEESMVFILQLLAYFGRFINHFGLNEVLNACLTLQNYSLYPDLTKAMLLYVNQSLLQGKLVNQFVLTKLNLTESSQTSVSQDQQLIQLILELIQKQSTAASAYETLNLLLRQTEISQEIVIQIAQHNFKFRNQQINNKQLCKQSVLFYANVIDKFSAEFLHNSCQINIYDLLSDVIVIGCQGAFNIKDKKAFLCSQILKLVNQQTQKQVKRALGFLLRKVRGESFLKEFKEAQTVDVILLNGFEQEEEDDPKDLDQLCLVQLGETNWKV</sequence>
<gene>
    <name evidence="1" type="ORF">TPC1_16147</name>
</gene>
<protein>
    <recommendedName>
        <fullName evidence="2">Importin beta-3 subunit</fullName>
    </recommendedName>
</protein>
<proteinExistence type="predicted"/>
<dbReference type="EMBL" id="GDID01004571">
    <property type="protein sequence ID" value="JAP92035.1"/>
    <property type="molecule type" value="Transcribed_RNA"/>
</dbReference>
<dbReference type="InterPro" id="IPR016024">
    <property type="entry name" value="ARM-type_fold"/>
</dbReference>
<accession>A0A146K8B7</accession>
<evidence type="ECO:0000313" key="1">
    <source>
        <dbReference type="EMBL" id="JAP92035.1"/>
    </source>
</evidence>
<reference evidence="1" key="1">
    <citation type="submission" date="2015-07" db="EMBL/GenBank/DDBJ databases">
        <title>Adaptation to a free-living lifestyle via gene acquisitions in the diplomonad Trepomonas sp. PC1.</title>
        <authorList>
            <person name="Xu F."/>
            <person name="Jerlstrom-Hultqvist J."/>
            <person name="Kolisko M."/>
            <person name="Simpson A.G.B."/>
            <person name="Roger A.J."/>
            <person name="Svard S.G."/>
            <person name="Andersson J.O."/>
        </authorList>
    </citation>
    <scope>NUCLEOTIDE SEQUENCE</scope>
    <source>
        <strain evidence="1">PC1</strain>
    </source>
</reference>
<organism evidence="1">
    <name type="scientific">Trepomonas sp. PC1</name>
    <dbReference type="NCBI Taxonomy" id="1076344"/>
    <lineage>
        <taxon>Eukaryota</taxon>
        <taxon>Metamonada</taxon>
        <taxon>Diplomonadida</taxon>
        <taxon>Hexamitidae</taxon>
        <taxon>Hexamitinae</taxon>
        <taxon>Trepomonas</taxon>
    </lineage>
</organism>
<name>A0A146K8B7_9EUKA</name>
<dbReference type="SUPFAM" id="SSF48371">
    <property type="entry name" value="ARM repeat"/>
    <property type="match status" value="1"/>
</dbReference>